<keyword evidence="8" id="KW-1185">Reference proteome</keyword>
<dbReference type="PROSITE" id="PS51257">
    <property type="entry name" value="PROKAR_LIPOPROTEIN"/>
    <property type="match status" value="1"/>
</dbReference>
<accession>A0ABT0DF80</accession>
<feature type="domain" description="OmpA-like" evidence="6">
    <location>
        <begin position="86"/>
        <end position="204"/>
    </location>
</feature>
<evidence type="ECO:0000256" key="5">
    <source>
        <dbReference type="SAM" id="SignalP"/>
    </source>
</evidence>
<name>A0ABT0DF80_9HYPH</name>
<dbReference type="CDD" id="cd07185">
    <property type="entry name" value="OmpA_C-like"/>
    <property type="match status" value="1"/>
</dbReference>
<dbReference type="PANTHER" id="PTHR30329">
    <property type="entry name" value="STATOR ELEMENT OF FLAGELLAR MOTOR COMPLEX"/>
    <property type="match status" value="1"/>
</dbReference>
<dbReference type="PROSITE" id="PS51123">
    <property type="entry name" value="OMPA_2"/>
    <property type="match status" value="1"/>
</dbReference>
<evidence type="ECO:0000256" key="2">
    <source>
        <dbReference type="ARBA" id="ARBA00023136"/>
    </source>
</evidence>
<dbReference type="Proteomes" id="UP001203284">
    <property type="component" value="Unassembled WGS sequence"/>
</dbReference>
<comment type="subcellular location">
    <subcellularLocation>
        <location evidence="1">Cell outer membrane</location>
    </subcellularLocation>
</comment>
<keyword evidence="3" id="KW-0998">Cell outer membrane</keyword>
<dbReference type="Gene3D" id="3.30.1330.60">
    <property type="entry name" value="OmpA-like domain"/>
    <property type="match status" value="1"/>
</dbReference>
<evidence type="ECO:0000313" key="7">
    <source>
        <dbReference type="EMBL" id="MCK0198608.1"/>
    </source>
</evidence>
<feature type="signal peptide" evidence="5">
    <location>
        <begin position="1"/>
        <end position="30"/>
    </location>
</feature>
<proteinExistence type="predicted"/>
<dbReference type="InterPro" id="IPR050330">
    <property type="entry name" value="Bact_OuterMem_StrucFunc"/>
</dbReference>
<reference evidence="7 8" key="1">
    <citation type="submission" date="2022-04" db="EMBL/GenBank/DDBJ databases">
        <authorList>
            <person name="Grouzdev D.S."/>
            <person name="Pantiukh K.S."/>
            <person name="Krutkina M.S."/>
        </authorList>
    </citation>
    <scope>NUCLEOTIDE SEQUENCE [LARGE SCALE GENOMIC DNA]</scope>
    <source>
        <strain evidence="7 8">6x-1</strain>
    </source>
</reference>
<dbReference type="EMBL" id="JALKCH010000012">
    <property type="protein sequence ID" value="MCK0198608.1"/>
    <property type="molecule type" value="Genomic_DNA"/>
</dbReference>
<dbReference type="PRINTS" id="PR01021">
    <property type="entry name" value="OMPADOMAIN"/>
</dbReference>
<gene>
    <name evidence="7" type="ORF">MWN34_17040</name>
</gene>
<keyword evidence="5" id="KW-0732">Signal</keyword>
<evidence type="ECO:0000256" key="3">
    <source>
        <dbReference type="ARBA" id="ARBA00023237"/>
    </source>
</evidence>
<protein>
    <submittedName>
        <fullName evidence="7">OmpA family protein</fullName>
    </submittedName>
</protein>
<dbReference type="RefSeq" id="WP_247030506.1">
    <property type="nucleotide sequence ID" value="NZ_JALKCH010000012.1"/>
</dbReference>
<evidence type="ECO:0000256" key="4">
    <source>
        <dbReference type="PROSITE-ProRule" id="PRU00473"/>
    </source>
</evidence>
<dbReference type="SUPFAM" id="SSF103088">
    <property type="entry name" value="OmpA-like"/>
    <property type="match status" value="1"/>
</dbReference>
<dbReference type="PANTHER" id="PTHR30329:SF21">
    <property type="entry name" value="LIPOPROTEIN YIAD-RELATED"/>
    <property type="match status" value="1"/>
</dbReference>
<evidence type="ECO:0000259" key="6">
    <source>
        <dbReference type="PROSITE" id="PS51123"/>
    </source>
</evidence>
<dbReference type="InterPro" id="IPR006664">
    <property type="entry name" value="OMP_bac"/>
</dbReference>
<organism evidence="7 8">
    <name type="scientific">Ancylobacter crimeensis</name>
    <dbReference type="NCBI Taxonomy" id="2579147"/>
    <lineage>
        <taxon>Bacteria</taxon>
        <taxon>Pseudomonadati</taxon>
        <taxon>Pseudomonadota</taxon>
        <taxon>Alphaproteobacteria</taxon>
        <taxon>Hyphomicrobiales</taxon>
        <taxon>Xanthobacteraceae</taxon>
        <taxon>Ancylobacter</taxon>
    </lineage>
</organism>
<sequence>MDTKIMTSRAPRTLRHGMMALLLAACAAFAAPSALQAQDANDYIKDLTAPSQDEPTVTALVLRKMVEQAVAQNAPLELNRATIAAELDKLAQITVQIQFALDSAIIRPESYATIGAIADALHHPILWKYHFLITGNTDTTGNRARNLALSQQRADAVRDALVNLYGIDGRRLEAVGLGQEVLQTPKDPKNPINRRVQLFNIGLE</sequence>
<dbReference type="Pfam" id="PF00691">
    <property type="entry name" value="OmpA"/>
    <property type="match status" value="1"/>
</dbReference>
<dbReference type="InterPro" id="IPR036737">
    <property type="entry name" value="OmpA-like_sf"/>
</dbReference>
<evidence type="ECO:0000256" key="1">
    <source>
        <dbReference type="ARBA" id="ARBA00004442"/>
    </source>
</evidence>
<dbReference type="InterPro" id="IPR006665">
    <property type="entry name" value="OmpA-like"/>
</dbReference>
<feature type="chain" id="PRO_5046623954" evidence="5">
    <location>
        <begin position="31"/>
        <end position="204"/>
    </location>
</feature>
<evidence type="ECO:0000313" key="8">
    <source>
        <dbReference type="Proteomes" id="UP001203284"/>
    </source>
</evidence>
<comment type="caution">
    <text evidence="7">The sequence shown here is derived from an EMBL/GenBank/DDBJ whole genome shotgun (WGS) entry which is preliminary data.</text>
</comment>
<keyword evidence="2 4" id="KW-0472">Membrane</keyword>